<name>A0ACC0D6E8_9PEZI</name>
<proteinExistence type="predicted"/>
<organism evidence="1 2">
    <name type="scientific">Hypoxylon rubiginosum</name>
    <dbReference type="NCBI Taxonomy" id="110542"/>
    <lineage>
        <taxon>Eukaryota</taxon>
        <taxon>Fungi</taxon>
        <taxon>Dikarya</taxon>
        <taxon>Ascomycota</taxon>
        <taxon>Pezizomycotina</taxon>
        <taxon>Sordariomycetes</taxon>
        <taxon>Xylariomycetidae</taxon>
        <taxon>Xylariales</taxon>
        <taxon>Hypoxylaceae</taxon>
        <taxon>Hypoxylon</taxon>
    </lineage>
</organism>
<comment type="caution">
    <text evidence="1">The sequence shown here is derived from an EMBL/GenBank/DDBJ whole genome shotgun (WGS) entry which is preliminary data.</text>
</comment>
<evidence type="ECO:0000313" key="2">
    <source>
        <dbReference type="Proteomes" id="UP001497680"/>
    </source>
</evidence>
<accession>A0ACC0D6E8</accession>
<protein>
    <submittedName>
        <fullName evidence="1">Uncharacterized protein</fullName>
    </submittedName>
</protein>
<keyword evidence="2" id="KW-1185">Reference proteome</keyword>
<evidence type="ECO:0000313" key="1">
    <source>
        <dbReference type="EMBL" id="KAI6088290.1"/>
    </source>
</evidence>
<dbReference type="EMBL" id="MU394302">
    <property type="protein sequence ID" value="KAI6088290.1"/>
    <property type="molecule type" value="Genomic_DNA"/>
</dbReference>
<reference evidence="1 2" key="1">
    <citation type="journal article" date="2022" name="New Phytol.">
        <title>Ecological generalism drives hyperdiversity of secondary metabolite gene clusters in xylarialean endophytes.</title>
        <authorList>
            <person name="Franco M.E.E."/>
            <person name="Wisecaver J.H."/>
            <person name="Arnold A.E."/>
            <person name="Ju Y.M."/>
            <person name="Slot J.C."/>
            <person name="Ahrendt S."/>
            <person name="Moore L.P."/>
            <person name="Eastman K.E."/>
            <person name="Scott K."/>
            <person name="Konkel Z."/>
            <person name="Mondo S.J."/>
            <person name="Kuo A."/>
            <person name="Hayes R.D."/>
            <person name="Haridas S."/>
            <person name="Andreopoulos B."/>
            <person name="Riley R."/>
            <person name="LaButti K."/>
            <person name="Pangilinan J."/>
            <person name="Lipzen A."/>
            <person name="Amirebrahimi M."/>
            <person name="Yan J."/>
            <person name="Adam C."/>
            <person name="Keymanesh K."/>
            <person name="Ng V."/>
            <person name="Louie K."/>
            <person name="Northen T."/>
            <person name="Drula E."/>
            <person name="Henrissat B."/>
            <person name="Hsieh H.M."/>
            <person name="Youens-Clark K."/>
            <person name="Lutzoni F."/>
            <person name="Miadlikowska J."/>
            <person name="Eastwood D.C."/>
            <person name="Hamelin R.C."/>
            <person name="Grigoriev I.V."/>
            <person name="U'Ren J.M."/>
        </authorList>
    </citation>
    <scope>NUCLEOTIDE SEQUENCE [LARGE SCALE GENOMIC DNA]</scope>
    <source>
        <strain evidence="1 2">ER1909</strain>
    </source>
</reference>
<sequence>MVFFPPLSNIPRFNAYLLSDITDDALAALKRSFELGTCAPFNTRMELVLRLAPTDYLGKPHAYIRIKENEAGRPDPFVLIDERAIREGAVWYVDRFADQEEVDDEIAVSTAVLWEILVKTECLPITWVNYDIANMSIQEDLDSCGVESPVPENFEQPEVWASGGLDMEREYRSQVAWITAEPGEFEESTDEALRANFMPKPDRVARLREGLAEEVGLVNGWTIPSNSRLRVMSGGIIKEFPEGSVILQLRYNPDVPWPAYKWPEESL</sequence>
<gene>
    <name evidence="1" type="ORF">F4821DRAFT_234185</name>
</gene>
<dbReference type="Proteomes" id="UP001497680">
    <property type="component" value="Unassembled WGS sequence"/>
</dbReference>